<evidence type="ECO:0000313" key="2">
    <source>
        <dbReference type="EnsemblMetazoa" id="XP_014253107.1"/>
    </source>
</evidence>
<dbReference type="EnsemblMetazoa" id="XM_014397621.2">
    <property type="protein sequence ID" value="XP_014253107.1"/>
    <property type="gene ID" value="LOC106668664"/>
</dbReference>
<sequence>MAKGRNTSDRPTQEELYDKNDENRHNYSRIYFIFGTSFTSLSYSSVRSTLSDITPFFPPIAHQARWNVEESDRHRRTCVNLPFKEGKGGRHDLKNDHNKGPHFTLQDVPKEMQLSTQHICRWPSNESMPGASKSPDNRFLIRAAVKRRSDEDDP</sequence>
<name>A0A8I6RVC3_CIMLE</name>
<dbReference type="KEGG" id="clec:106668664"/>
<feature type="region of interest" description="Disordered" evidence="1">
    <location>
        <begin position="1"/>
        <end position="20"/>
    </location>
</feature>
<protein>
    <submittedName>
        <fullName evidence="2">Uncharacterized protein</fullName>
    </submittedName>
</protein>
<dbReference type="Proteomes" id="UP000494040">
    <property type="component" value="Unassembled WGS sequence"/>
</dbReference>
<dbReference type="RefSeq" id="XP_014253107.1">
    <property type="nucleotide sequence ID" value="XM_014397621.2"/>
</dbReference>
<dbReference type="GeneID" id="106668664"/>
<accession>A0A8I6RVC3</accession>
<dbReference type="AlphaFoldDB" id="A0A8I6RVC3"/>
<evidence type="ECO:0000313" key="3">
    <source>
        <dbReference type="Proteomes" id="UP000494040"/>
    </source>
</evidence>
<organism evidence="2 3">
    <name type="scientific">Cimex lectularius</name>
    <name type="common">Bed bug</name>
    <name type="synonym">Acanthia lectularia</name>
    <dbReference type="NCBI Taxonomy" id="79782"/>
    <lineage>
        <taxon>Eukaryota</taxon>
        <taxon>Metazoa</taxon>
        <taxon>Ecdysozoa</taxon>
        <taxon>Arthropoda</taxon>
        <taxon>Hexapoda</taxon>
        <taxon>Insecta</taxon>
        <taxon>Pterygota</taxon>
        <taxon>Neoptera</taxon>
        <taxon>Paraneoptera</taxon>
        <taxon>Hemiptera</taxon>
        <taxon>Heteroptera</taxon>
        <taxon>Panheteroptera</taxon>
        <taxon>Cimicomorpha</taxon>
        <taxon>Cimicidae</taxon>
        <taxon>Cimex</taxon>
    </lineage>
</organism>
<keyword evidence="3" id="KW-1185">Reference proteome</keyword>
<proteinExistence type="predicted"/>
<reference evidence="2" key="1">
    <citation type="submission" date="2022-01" db="UniProtKB">
        <authorList>
            <consortium name="EnsemblMetazoa"/>
        </authorList>
    </citation>
    <scope>IDENTIFICATION</scope>
</reference>
<evidence type="ECO:0000256" key="1">
    <source>
        <dbReference type="SAM" id="MobiDB-lite"/>
    </source>
</evidence>